<gene>
    <name evidence="19" type="ORF">DC082_07120</name>
</gene>
<keyword evidence="2" id="KW-0004">4Fe-4S</keyword>
<organism evidence="19 20">
    <name type="scientific">Ignatzschineria indica</name>
    <dbReference type="NCBI Taxonomy" id="472583"/>
    <lineage>
        <taxon>Bacteria</taxon>
        <taxon>Pseudomonadati</taxon>
        <taxon>Pseudomonadota</taxon>
        <taxon>Gammaproteobacteria</taxon>
        <taxon>Cardiobacteriales</taxon>
        <taxon>Ignatzschineriaceae</taxon>
        <taxon>Ignatzschineria</taxon>
    </lineage>
</organism>
<evidence type="ECO:0000256" key="11">
    <source>
        <dbReference type="ARBA" id="ARBA00023125"/>
    </source>
</evidence>
<proteinExistence type="inferred from homology"/>
<dbReference type="InterPro" id="IPR027417">
    <property type="entry name" value="P-loop_NTPase"/>
</dbReference>
<dbReference type="EC" id="5.6.2.3" evidence="15"/>
<dbReference type="InterPro" id="IPR006555">
    <property type="entry name" value="ATP-dep_Helicase_C"/>
</dbReference>
<evidence type="ECO:0000256" key="14">
    <source>
        <dbReference type="ARBA" id="ARBA00038058"/>
    </source>
</evidence>
<evidence type="ECO:0000313" key="20">
    <source>
        <dbReference type="Proteomes" id="UP000244948"/>
    </source>
</evidence>
<keyword evidence="11" id="KW-0238">DNA-binding</keyword>
<dbReference type="GO" id="GO:0016818">
    <property type="term" value="F:hydrolase activity, acting on acid anhydrides, in phosphorus-containing anhydrides"/>
    <property type="evidence" value="ECO:0007669"/>
    <property type="project" value="InterPro"/>
</dbReference>
<evidence type="ECO:0000313" key="19">
    <source>
        <dbReference type="EMBL" id="PWD83177.1"/>
    </source>
</evidence>
<keyword evidence="4" id="KW-0547">Nucleotide-binding</keyword>
<comment type="cofactor">
    <cofactor evidence="1">
        <name>[4Fe-4S] cluster</name>
        <dbReference type="ChEBI" id="CHEBI:49883"/>
    </cofactor>
</comment>
<evidence type="ECO:0000256" key="5">
    <source>
        <dbReference type="ARBA" id="ARBA00022763"/>
    </source>
</evidence>
<keyword evidence="12" id="KW-0234">DNA repair</keyword>
<evidence type="ECO:0000256" key="3">
    <source>
        <dbReference type="ARBA" id="ARBA00022723"/>
    </source>
</evidence>
<accession>A0A2U2AK22</accession>
<dbReference type="GO" id="GO:0051539">
    <property type="term" value="F:4 iron, 4 sulfur cluster binding"/>
    <property type="evidence" value="ECO:0007669"/>
    <property type="project" value="UniProtKB-KW"/>
</dbReference>
<dbReference type="GO" id="GO:0003677">
    <property type="term" value="F:DNA binding"/>
    <property type="evidence" value="ECO:0007669"/>
    <property type="project" value="UniProtKB-KW"/>
</dbReference>
<evidence type="ECO:0000256" key="4">
    <source>
        <dbReference type="ARBA" id="ARBA00022741"/>
    </source>
</evidence>
<dbReference type="Gene3D" id="3.40.50.300">
    <property type="entry name" value="P-loop containing nucleotide triphosphate hydrolases"/>
    <property type="match status" value="2"/>
</dbReference>
<keyword evidence="5" id="KW-0227">DNA damage</keyword>
<dbReference type="Pfam" id="PF06733">
    <property type="entry name" value="DEAD_2"/>
    <property type="match status" value="1"/>
</dbReference>
<dbReference type="EMBL" id="QEWR01000003">
    <property type="protein sequence ID" value="PWD83177.1"/>
    <property type="molecule type" value="Genomic_DNA"/>
</dbReference>
<dbReference type="PANTHER" id="PTHR11472">
    <property type="entry name" value="DNA REPAIR DEAD HELICASE RAD3/XP-D SUBFAMILY MEMBER"/>
    <property type="match status" value="1"/>
</dbReference>
<dbReference type="GO" id="GO:0005524">
    <property type="term" value="F:ATP binding"/>
    <property type="evidence" value="ECO:0007669"/>
    <property type="project" value="UniProtKB-KW"/>
</dbReference>
<dbReference type="Pfam" id="PF00270">
    <property type="entry name" value="DEAD"/>
    <property type="match status" value="1"/>
</dbReference>
<evidence type="ECO:0000256" key="9">
    <source>
        <dbReference type="ARBA" id="ARBA00023004"/>
    </source>
</evidence>
<feature type="domain" description="Helicase ATP-binding" evidence="18">
    <location>
        <begin position="15"/>
        <end position="290"/>
    </location>
</feature>
<evidence type="ECO:0000256" key="10">
    <source>
        <dbReference type="ARBA" id="ARBA00023014"/>
    </source>
</evidence>
<dbReference type="SUPFAM" id="SSF52540">
    <property type="entry name" value="P-loop containing nucleoside triphosphate hydrolases"/>
    <property type="match status" value="2"/>
</dbReference>
<dbReference type="AlphaFoldDB" id="A0A2U2AK22"/>
<comment type="caution">
    <text evidence="19">The sequence shown here is derived from an EMBL/GenBank/DDBJ whole genome shotgun (WGS) entry which is preliminary data.</text>
</comment>
<evidence type="ECO:0000256" key="8">
    <source>
        <dbReference type="ARBA" id="ARBA00022840"/>
    </source>
</evidence>
<evidence type="ECO:0000256" key="2">
    <source>
        <dbReference type="ARBA" id="ARBA00022485"/>
    </source>
</evidence>
<reference evidence="19 20" key="1">
    <citation type="journal article" date="2018" name="Genome Announc.">
        <title>Ignatzschineria cameli sp. nov., isolated from necrotic foot tissue of dromedaries (Camelus dromedarius) and associated maggots (Wohlfahrtia species) in Dubai.</title>
        <authorList>
            <person name="Tsang C.C."/>
            <person name="Tang J.Y."/>
            <person name="Fong J.Y."/>
            <person name="Kinne J."/>
            <person name="Lee H.H."/>
            <person name="Joseph M."/>
            <person name="Jose S."/>
            <person name="Schuster R.K."/>
            <person name="Tang Y."/>
            <person name="Sivakumar S."/>
            <person name="Chen J.H."/>
            <person name="Teng J.L."/>
            <person name="Lau S.K."/>
            <person name="Wernery U."/>
            <person name="Woo P.C."/>
        </authorList>
    </citation>
    <scope>NUCLEOTIDE SEQUENCE [LARGE SCALE GENOMIC DNA]</scope>
    <source>
        <strain evidence="19 20">KCTC 22643</strain>
    </source>
</reference>
<dbReference type="SMART" id="SM00488">
    <property type="entry name" value="DEXDc2"/>
    <property type="match status" value="1"/>
</dbReference>
<evidence type="ECO:0000256" key="1">
    <source>
        <dbReference type="ARBA" id="ARBA00001966"/>
    </source>
</evidence>
<keyword evidence="13" id="KW-0413">Isomerase</keyword>
<dbReference type="SMART" id="SM00487">
    <property type="entry name" value="DEXDc"/>
    <property type="match status" value="1"/>
</dbReference>
<keyword evidence="9" id="KW-0408">Iron</keyword>
<evidence type="ECO:0000259" key="18">
    <source>
        <dbReference type="PROSITE" id="PS51193"/>
    </source>
</evidence>
<dbReference type="PANTHER" id="PTHR11472:SF34">
    <property type="entry name" value="REGULATOR OF TELOMERE ELONGATION HELICASE 1"/>
    <property type="match status" value="1"/>
</dbReference>
<dbReference type="Proteomes" id="UP000244948">
    <property type="component" value="Unassembled WGS sequence"/>
</dbReference>
<keyword evidence="7 19" id="KW-0347">Helicase</keyword>
<dbReference type="RefSeq" id="WP_109236381.1">
    <property type="nucleotide sequence ID" value="NZ_BMXZ01000002.1"/>
</dbReference>
<comment type="similarity">
    <text evidence="14">Belongs to the helicase family. DinG subfamily.</text>
</comment>
<dbReference type="InterPro" id="IPR006554">
    <property type="entry name" value="Helicase-like_DEXD_c2"/>
</dbReference>
<comment type="catalytic activity">
    <reaction evidence="16">
        <text>ATP + H2O = ADP + phosphate + H(+)</text>
        <dbReference type="Rhea" id="RHEA:13065"/>
        <dbReference type="ChEBI" id="CHEBI:15377"/>
        <dbReference type="ChEBI" id="CHEBI:15378"/>
        <dbReference type="ChEBI" id="CHEBI:30616"/>
        <dbReference type="ChEBI" id="CHEBI:43474"/>
        <dbReference type="ChEBI" id="CHEBI:456216"/>
        <dbReference type="EC" id="5.6.2.3"/>
    </reaction>
</comment>
<evidence type="ECO:0000256" key="15">
    <source>
        <dbReference type="ARBA" id="ARBA00044969"/>
    </source>
</evidence>
<evidence type="ECO:0000256" key="6">
    <source>
        <dbReference type="ARBA" id="ARBA00022801"/>
    </source>
</evidence>
<feature type="domain" description="Helicase ATP-binding" evidence="17">
    <location>
        <begin position="37"/>
        <end position="264"/>
    </location>
</feature>
<dbReference type="InterPro" id="IPR014013">
    <property type="entry name" value="Helic_SF1/SF2_ATP-bd_DinG/Rad3"/>
</dbReference>
<evidence type="ECO:0000256" key="13">
    <source>
        <dbReference type="ARBA" id="ARBA00023235"/>
    </source>
</evidence>
<dbReference type="InterPro" id="IPR011545">
    <property type="entry name" value="DEAD/DEAH_box_helicase_dom"/>
</dbReference>
<keyword evidence="10" id="KW-0411">Iron-sulfur</keyword>
<dbReference type="GO" id="GO:0043139">
    <property type="term" value="F:5'-3' DNA helicase activity"/>
    <property type="evidence" value="ECO:0007669"/>
    <property type="project" value="UniProtKB-EC"/>
</dbReference>
<name>A0A2U2AK22_9GAMM</name>
<keyword evidence="8" id="KW-0067">ATP-binding</keyword>
<dbReference type="PROSITE" id="PS51192">
    <property type="entry name" value="HELICASE_ATP_BIND_1"/>
    <property type="match status" value="1"/>
</dbReference>
<dbReference type="InterPro" id="IPR014001">
    <property type="entry name" value="Helicase_ATP-bd"/>
</dbReference>
<keyword evidence="3" id="KW-0479">Metal-binding</keyword>
<dbReference type="PROSITE" id="PS51193">
    <property type="entry name" value="HELICASE_ATP_BIND_2"/>
    <property type="match status" value="1"/>
</dbReference>
<dbReference type="SMART" id="SM00491">
    <property type="entry name" value="HELICc2"/>
    <property type="match status" value="1"/>
</dbReference>
<dbReference type="Pfam" id="PF13307">
    <property type="entry name" value="Helicase_C_2"/>
    <property type="match status" value="1"/>
</dbReference>
<protein>
    <recommendedName>
        <fullName evidence="15">DNA 5'-3' helicase</fullName>
        <ecNumber evidence="15">5.6.2.3</ecNumber>
    </recommendedName>
</protein>
<dbReference type="GO" id="GO:0006281">
    <property type="term" value="P:DNA repair"/>
    <property type="evidence" value="ECO:0007669"/>
    <property type="project" value="UniProtKB-KW"/>
</dbReference>
<evidence type="ECO:0000256" key="16">
    <source>
        <dbReference type="ARBA" id="ARBA00048954"/>
    </source>
</evidence>
<sequence length="655" mass="74885">MNRDHITQFFAQDGSLSRVIDGYQPRDEQIEMAEAIALAIEEQDTLIVEAGTGTGKTFAYLVPALLSKKKTLISTGTKHLQDQLYEKDIPLLKKVIKHPISTALLKGRSNYLCLYRTKTLRARGRFENKKQVEQFFRIERFSQQDPIGDITQLSGITESELWPQVTSTTENCLHNECPDYEECFVFKARKKAMDSDVVVINHHLLCADLALKQDGFGELLPEADIIIIDEAHQLAETAGLFFSTQISTKQFHDWIDDLNKAIAVDAPDFSGHDTAADALFKALTELRKALPQYNQRYALTEFSDNPIITNLYQEIYEILKTLLQIVDPLKVRAQIFAKLIDRLEELTMTWKILLLSEKTPDSINAINWLETYTFNITFHSTPLDISEQFRKNSGLLNASWIFTSATLAVKDDFSYFCRPLGLSKKNTLKLESPFDYPRTSLLYHPDHLPLPSDPRFLPEMIDAIIPILEVTKGRAFILFTSYRALNEAKELLGRKTDYPLFVQGDLPKMQLIEEFKESGNGVLLGTMSFWEGVDVKGDALSCVIIEKFPFASPGDPIEQAKMDLIREQGYDPFNTYQLPKAIIALKQGVGRLIRDHDDYGLLVIADPRLSKSRYGKRFLDSLPPMTKTLKPERISRFFDYIESRDKDKRRLEERK</sequence>
<evidence type="ECO:0000259" key="17">
    <source>
        <dbReference type="PROSITE" id="PS51192"/>
    </source>
</evidence>
<dbReference type="InterPro" id="IPR045028">
    <property type="entry name" value="DinG/Rad3-like"/>
</dbReference>
<evidence type="ECO:0000256" key="12">
    <source>
        <dbReference type="ARBA" id="ARBA00023204"/>
    </source>
</evidence>
<dbReference type="GO" id="GO:0046872">
    <property type="term" value="F:metal ion binding"/>
    <property type="evidence" value="ECO:0007669"/>
    <property type="project" value="UniProtKB-KW"/>
</dbReference>
<evidence type="ECO:0000256" key="7">
    <source>
        <dbReference type="ARBA" id="ARBA00022806"/>
    </source>
</evidence>
<dbReference type="InterPro" id="IPR010614">
    <property type="entry name" value="RAD3-like_helicase_DEAD"/>
</dbReference>
<keyword evidence="6" id="KW-0378">Hydrolase</keyword>
<keyword evidence="20" id="KW-1185">Reference proteome</keyword>